<evidence type="ECO:0000313" key="2">
    <source>
        <dbReference type="EMBL" id="ELQ74054.1"/>
    </source>
</evidence>
<dbReference type="EMBL" id="JH994079">
    <property type="protein sequence ID" value="ELQ74054.1"/>
    <property type="molecule type" value="Genomic_DNA"/>
</dbReference>
<gene>
    <name evidence="2" type="ORF">THOM_3006</name>
</gene>
<sequence length="786" mass="89821">MHKLVDLIATNDIKGIEAEMGRILSTSDLEGLSELLLDERTKIYFLILAEQLMKQFKLEGRSIAPLVAQLERFSYPHAQLANKFASVYALAGTLDWPLHFPNFLENVLGLMARSDVLGFNIFEKFLGHVRHGNEISEKRRKELKEALNVCAERFSPFLVRANARSEPEIARMCIAVFEHLSTILEFDPQVVLSTYAEFDLESFVVSVLERKQSDAFYAFLFTYLSDRPPNAKMLFALDRKSTPFLEYAIRGLVSDEQCFLAALLYLRRRVGLLYDDDCLSDGDGRVGDSRGDGRVEAGERFGAAGAGRGDGLGNGRGDGLGNGRGDGLGNGRGGSLRGDDQTIAGQTITAQIITGPIDDRTNRNTTNRKTKKMQRICKILENIAQRYDSADNYTRNEIMLFFIDVSRQQFDASFLNVEKVPRELLVQLLKNNEVISDDPFVHAYNLYKQRDKRCFNYIELLCTDTEGEKLMVKALERIALSEAELRSLIENIRSARVYVKIATMIPMYSILDVHWDVNVAEKFFYYLQYDEHAAMQHAAFFYEYFMRTDDFKFCFSILMRMRKALMRMNTRNDEPIDQKIIERCYGCVHTLPVAELKYFIEFVGSVRCYAWLLEPVHVRVLKEWRESEEWAELSALTRIYMGVLGRHELVAPLVELLQIDEISLLRRLLQMLGRLGVPDALRPRCTYLLLVLYNSSALTDLQGDVLAMLVEVYDEHTLRMVSNDQQALEEMRGNVKKRKGLMKAFLRDVKGQQLAEMGRRHLAVGAQGIIKKERADSPDVNINGMF</sequence>
<evidence type="ECO:0000256" key="1">
    <source>
        <dbReference type="SAM" id="MobiDB-lite"/>
    </source>
</evidence>
<dbReference type="InterPro" id="IPR011989">
    <property type="entry name" value="ARM-like"/>
</dbReference>
<dbReference type="OMA" id="APFDRCF"/>
<dbReference type="VEuPathDB" id="MicrosporidiaDB:THOM_3006"/>
<dbReference type="HOGENOM" id="CLU_022546_0_0_1"/>
<dbReference type="Proteomes" id="UP000011185">
    <property type="component" value="Unassembled WGS sequence"/>
</dbReference>
<dbReference type="Gene3D" id="1.25.10.10">
    <property type="entry name" value="Leucine-rich Repeat Variant"/>
    <property type="match status" value="1"/>
</dbReference>
<keyword evidence="3" id="KW-1185">Reference proteome</keyword>
<dbReference type="InParanoid" id="L7JRJ5"/>
<dbReference type="AlphaFoldDB" id="L7JRJ5"/>
<name>L7JRJ5_TRAHO</name>
<organism evidence="2 3">
    <name type="scientific">Trachipleistophora hominis</name>
    <name type="common">Microsporidian parasite</name>
    <dbReference type="NCBI Taxonomy" id="72359"/>
    <lineage>
        <taxon>Eukaryota</taxon>
        <taxon>Fungi</taxon>
        <taxon>Fungi incertae sedis</taxon>
        <taxon>Microsporidia</taxon>
        <taxon>Pleistophoridae</taxon>
        <taxon>Trachipleistophora</taxon>
    </lineage>
</organism>
<accession>L7JRJ5</accession>
<dbReference type="OrthoDB" id="10354760at2759"/>
<reference evidence="2 3" key="1">
    <citation type="journal article" date="2012" name="PLoS Pathog.">
        <title>The genome of the obligate intracellular parasite Trachipleistophora hominis: new insights into microsporidian genome dynamics and reductive evolution.</title>
        <authorList>
            <person name="Heinz E."/>
            <person name="Williams T.A."/>
            <person name="Nakjang S."/>
            <person name="Noel C.J."/>
            <person name="Swan D.C."/>
            <person name="Goldberg A.V."/>
            <person name="Harris S.R."/>
            <person name="Weinmaier T."/>
            <person name="Markert S."/>
            <person name="Becher D."/>
            <person name="Bernhardt J."/>
            <person name="Dagan T."/>
            <person name="Hacker C."/>
            <person name="Lucocq J.M."/>
            <person name="Schweder T."/>
            <person name="Rattei T."/>
            <person name="Hall N."/>
            <person name="Hirt R.P."/>
            <person name="Embley T.M."/>
        </authorList>
    </citation>
    <scope>NUCLEOTIDE SEQUENCE [LARGE SCALE GENOMIC DNA]</scope>
</reference>
<feature type="compositionally biased region" description="Gly residues" evidence="1">
    <location>
        <begin position="304"/>
        <end position="336"/>
    </location>
</feature>
<feature type="region of interest" description="Disordered" evidence="1">
    <location>
        <begin position="300"/>
        <end position="340"/>
    </location>
</feature>
<protein>
    <submittedName>
        <fullName evidence="2">Uncharacterized protein</fullName>
    </submittedName>
</protein>
<evidence type="ECO:0000313" key="3">
    <source>
        <dbReference type="Proteomes" id="UP000011185"/>
    </source>
</evidence>
<proteinExistence type="predicted"/>